<dbReference type="GeneID" id="108629140"/>
<dbReference type="SUPFAM" id="SSF51735">
    <property type="entry name" value="NAD(P)-binding Rossmann-fold domains"/>
    <property type="match status" value="1"/>
</dbReference>
<sequence length="329" mass="36547">MFSRNCHSDARLDGKTVVVTGANCGIGKETARDLYTRGARVILACRDLTKAKEAIDDIKENFTKSVLNGEEDKNAPGQLETYHLDLTSLKSVKKCAQQLLTTEPNIHILINNAAVMMHPFEKTEDGFETHFQVNFLALLLFTLLLLPKIRESGPGCRIVNVSSLAYRIGSINFDDLNNEQSYSPVKAYCNSKMAVNLITTELSRRLRAAGIENINTYSLHPGVVNTELGRYLDKTTFRGLQAIWKFFAPVFSKTPKQGAQTTLYCAVHEKTANESGLYYENCRATSLSSKASDPEVADKLWKRACELLGLPSNADLNELLKVTKTEATE</sequence>
<gene>
    <name evidence="3 4 5" type="primary">LOC108629140</name>
</gene>
<dbReference type="PANTHER" id="PTHR43157">
    <property type="entry name" value="PHOSPHATIDYLINOSITOL-GLYCAN BIOSYNTHESIS CLASS F PROTEIN-RELATED"/>
    <property type="match status" value="1"/>
</dbReference>
<proteinExistence type="predicted"/>
<dbReference type="KEGG" id="ccal:108629140"/>
<evidence type="ECO:0000313" key="4">
    <source>
        <dbReference type="RefSeq" id="XP_017887066.1"/>
    </source>
</evidence>
<dbReference type="PANTHER" id="PTHR43157:SF73">
    <property type="entry name" value="WW DOMAIN-CONTAINING OXIDOREDUCTASE-LIKE PROTEIN"/>
    <property type="match status" value="1"/>
</dbReference>
<name>A0AAJ7NBI1_9HYME</name>
<protein>
    <submittedName>
        <fullName evidence="3 4">Retinol dehydrogenase 12-like</fullName>
    </submittedName>
</protein>
<dbReference type="RefSeq" id="XP_017887065.1">
    <property type="nucleotide sequence ID" value="XM_018031576.2"/>
</dbReference>
<reference evidence="3 4" key="1">
    <citation type="submission" date="2025-04" db="UniProtKB">
        <authorList>
            <consortium name="RefSeq"/>
        </authorList>
    </citation>
    <scope>IDENTIFICATION</scope>
    <source>
        <tissue evidence="3 4">Whole body</tissue>
    </source>
</reference>
<keyword evidence="1" id="KW-0560">Oxidoreductase</keyword>
<evidence type="ECO:0000313" key="5">
    <source>
        <dbReference type="RefSeq" id="XP_017887067.1"/>
    </source>
</evidence>
<dbReference type="Gene3D" id="3.40.50.720">
    <property type="entry name" value="NAD(P)-binding Rossmann-like Domain"/>
    <property type="match status" value="1"/>
</dbReference>
<dbReference type="AlphaFoldDB" id="A0AAJ7NBI1"/>
<dbReference type="CDD" id="cd05327">
    <property type="entry name" value="retinol-DH_like_SDR_c_like"/>
    <property type="match status" value="1"/>
</dbReference>
<dbReference type="InterPro" id="IPR036291">
    <property type="entry name" value="NAD(P)-bd_dom_sf"/>
</dbReference>
<dbReference type="InterPro" id="IPR002347">
    <property type="entry name" value="SDR_fam"/>
</dbReference>
<dbReference type="PRINTS" id="PR00081">
    <property type="entry name" value="GDHRDH"/>
</dbReference>
<evidence type="ECO:0000313" key="2">
    <source>
        <dbReference type="Proteomes" id="UP000694925"/>
    </source>
</evidence>
<evidence type="ECO:0000313" key="3">
    <source>
        <dbReference type="RefSeq" id="XP_017887065.1"/>
    </source>
</evidence>
<organism evidence="2 4">
    <name type="scientific">Ceratina calcarata</name>
    <dbReference type="NCBI Taxonomy" id="156304"/>
    <lineage>
        <taxon>Eukaryota</taxon>
        <taxon>Metazoa</taxon>
        <taxon>Ecdysozoa</taxon>
        <taxon>Arthropoda</taxon>
        <taxon>Hexapoda</taxon>
        <taxon>Insecta</taxon>
        <taxon>Pterygota</taxon>
        <taxon>Neoptera</taxon>
        <taxon>Endopterygota</taxon>
        <taxon>Hymenoptera</taxon>
        <taxon>Apocrita</taxon>
        <taxon>Aculeata</taxon>
        <taxon>Apoidea</taxon>
        <taxon>Anthophila</taxon>
        <taxon>Apidae</taxon>
        <taxon>Ceratina</taxon>
        <taxon>Zadontomerus</taxon>
    </lineage>
</organism>
<dbReference type="Proteomes" id="UP000694925">
    <property type="component" value="Unplaced"/>
</dbReference>
<dbReference type="Pfam" id="PF00106">
    <property type="entry name" value="adh_short"/>
    <property type="match status" value="1"/>
</dbReference>
<accession>A0AAJ7NBI1</accession>
<keyword evidence="2" id="KW-1185">Reference proteome</keyword>
<dbReference type="PROSITE" id="PS00061">
    <property type="entry name" value="ADH_SHORT"/>
    <property type="match status" value="1"/>
</dbReference>
<evidence type="ECO:0000256" key="1">
    <source>
        <dbReference type="ARBA" id="ARBA00023002"/>
    </source>
</evidence>
<dbReference type="RefSeq" id="XP_017887067.1">
    <property type="nucleotide sequence ID" value="XM_018031578.2"/>
</dbReference>
<dbReference type="GO" id="GO:0016491">
    <property type="term" value="F:oxidoreductase activity"/>
    <property type="evidence" value="ECO:0007669"/>
    <property type="project" value="UniProtKB-KW"/>
</dbReference>
<dbReference type="RefSeq" id="XP_017887066.1">
    <property type="nucleotide sequence ID" value="XM_018031577.2"/>
</dbReference>
<dbReference type="InterPro" id="IPR020904">
    <property type="entry name" value="Sc_DH/Rdtase_CS"/>
</dbReference>